<dbReference type="Gene3D" id="3.30.70.2120">
    <property type="match status" value="1"/>
</dbReference>
<sequence length="507" mass="53881">MTSSLINMNIDAINMKFSEARTVLSSNANSPLSIAFKDTDAIDHLKHASISSRTEQDVLLRLFTIQSANEALSVTEIAAAALTEQISLVEGIKNFAQDAGLVIKTTDERNMLNQSVKTNLASYASLATNTAFNEAKLLDGSFASYFLFDNNLSTEKLNILIGDTQTSHLGRYVLDTTGSSLTNQVLSPSGTVTTSNSVAVQALTIKSDQLTGDEKEKGLNLSVVSNLSAQGFTNLINQVTTKTGVSASAETHVDIKLGDISASTVFSFNLASGDGATLADYANTQLIEATVTDEADLTALLDQINLVTDKTGIKAEFTSATEKNQIRLTHETGANIQVSNYQSGPYGPDLSLIDSDNDVTSLGESTLNRSAMVAGSVRLESNVSFSIQGDGTNKSIFDNTGFNPSVFHALDKASVEDITAAKLAVSVSEGALVSLSKISEFVTRLKASISDQIALLEKTDQSVDETFEDSRLSDELASLTRDEISTRISSAVLGQAKNITPLALQLI</sequence>
<evidence type="ECO:0008006" key="3">
    <source>
        <dbReference type="Google" id="ProtNLM"/>
    </source>
</evidence>
<dbReference type="EMBL" id="MDTU01000001">
    <property type="protein sequence ID" value="ODN43765.1"/>
    <property type="molecule type" value="Genomic_DNA"/>
</dbReference>
<gene>
    <name evidence="1" type="ORF">BGC07_13740</name>
</gene>
<comment type="caution">
    <text evidence="1">The sequence shown here is derived from an EMBL/GenBank/DDBJ whole genome shotgun (WGS) entry which is preliminary data.</text>
</comment>
<name>A0ABX3A8K0_9GAMM</name>
<keyword evidence="2" id="KW-1185">Reference proteome</keyword>
<evidence type="ECO:0000313" key="1">
    <source>
        <dbReference type="EMBL" id="ODN43765.1"/>
    </source>
</evidence>
<dbReference type="Proteomes" id="UP000094329">
    <property type="component" value="Unassembled WGS sequence"/>
</dbReference>
<dbReference type="RefSeq" id="WP_069313561.1">
    <property type="nucleotide sequence ID" value="NZ_MDTU01000001.1"/>
</dbReference>
<proteinExistence type="predicted"/>
<dbReference type="SUPFAM" id="SSF64518">
    <property type="entry name" value="Phase 1 flagellin"/>
    <property type="match status" value="1"/>
</dbReference>
<protein>
    <recommendedName>
        <fullName evidence="3">Flagellin</fullName>
    </recommendedName>
</protein>
<organism evidence="1 2">
    <name type="scientific">Piscirickettsia litoralis</name>
    <dbReference type="NCBI Taxonomy" id="1891921"/>
    <lineage>
        <taxon>Bacteria</taxon>
        <taxon>Pseudomonadati</taxon>
        <taxon>Pseudomonadota</taxon>
        <taxon>Gammaproteobacteria</taxon>
        <taxon>Thiotrichales</taxon>
        <taxon>Piscirickettsiaceae</taxon>
        <taxon>Piscirickettsia</taxon>
    </lineage>
</organism>
<accession>A0ABX3A8K0</accession>
<reference evidence="1 2" key="1">
    <citation type="submission" date="2016-08" db="EMBL/GenBank/DDBJ databases">
        <title>Draft genome sequence of Candidatus Piscirickettsia litoralis, from seawater.</title>
        <authorList>
            <person name="Wan X."/>
            <person name="Lee A.J."/>
            <person name="Hou S."/>
            <person name="Donachie S.P."/>
        </authorList>
    </citation>
    <scope>NUCLEOTIDE SEQUENCE [LARGE SCALE GENOMIC DNA]</scope>
    <source>
        <strain evidence="1 2">Y2</strain>
    </source>
</reference>
<dbReference type="Gene3D" id="1.20.1330.10">
    <property type="entry name" value="f41 fragment of flagellin, N-terminal domain"/>
    <property type="match status" value="1"/>
</dbReference>
<evidence type="ECO:0000313" key="2">
    <source>
        <dbReference type="Proteomes" id="UP000094329"/>
    </source>
</evidence>